<organism evidence="7 8">
    <name type="scientific">Streptomyces xanthii</name>
    <dbReference type="NCBI Taxonomy" id="2768069"/>
    <lineage>
        <taxon>Bacteria</taxon>
        <taxon>Bacillati</taxon>
        <taxon>Actinomycetota</taxon>
        <taxon>Actinomycetes</taxon>
        <taxon>Kitasatosporales</taxon>
        <taxon>Streptomycetaceae</taxon>
        <taxon>Streptomyces</taxon>
    </lineage>
</organism>
<keyword evidence="8" id="KW-1185">Reference proteome</keyword>
<dbReference type="CDD" id="cd14014">
    <property type="entry name" value="STKc_PknB_like"/>
    <property type="match status" value="1"/>
</dbReference>
<dbReference type="PROSITE" id="PS00108">
    <property type="entry name" value="PROTEIN_KINASE_ST"/>
    <property type="match status" value="1"/>
</dbReference>
<dbReference type="EMBL" id="CP061281">
    <property type="protein sequence ID" value="QNS03758.1"/>
    <property type="molecule type" value="Genomic_DNA"/>
</dbReference>
<dbReference type="SUPFAM" id="SSF56112">
    <property type="entry name" value="Protein kinase-like (PK-like)"/>
    <property type="match status" value="1"/>
</dbReference>
<dbReference type="AlphaFoldDB" id="A0A7H1B4V3"/>
<dbReference type="InterPro" id="IPR011047">
    <property type="entry name" value="Quinoprotein_ADH-like_sf"/>
</dbReference>
<dbReference type="Proteomes" id="UP000516428">
    <property type="component" value="Chromosome"/>
</dbReference>
<evidence type="ECO:0000256" key="3">
    <source>
        <dbReference type="ARBA" id="ARBA00022777"/>
    </source>
</evidence>
<feature type="binding site" evidence="5">
    <location>
        <position position="44"/>
    </location>
    <ligand>
        <name>ATP</name>
        <dbReference type="ChEBI" id="CHEBI:30616"/>
    </ligand>
</feature>
<dbReference type="SUPFAM" id="SSF50998">
    <property type="entry name" value="Quinoprotein alcohol dehydrogenase-like"/>
    <property type="match status" value="2"/>
</dbReference>
<dbReference type="Pfam" id="PF00069">
    <property type="entry name" value="Pkinase"/>
    <property type="match status" value="1"/>
</dbReference>
<dbReference type="KEGG" id="sxn:IAG42_09050"/>
<keyword evidence="1" id="KW-0808">Transferase</keyword>
<evidence type="ECO:0000313" key="7">
    <source>
        <dbReference type="EMBL" id="QNS03758.1"/>
    </source>
</evidence>
<sequence length="730" mass="76778">MATPLTHDDPAALGPFRLVARLGSGGMGTVYVARSAGGATVALKTMHPGIAADPTARTRFRLEIDAARVIGGRFGAEVVDADPVAETPWLATEYVLGPPLDEAVERGGPLPERALRALGAALCGALGALHRSDVAHRDLKPSNILVTAYGPKVIDFGIARAIGDDHLTRTGSAVGTPAFMSPEQAGGQEHGAAGDVFALAGVLVHAARGTGPFGGGQAADLLYRVRYGEPDLGGVPDALVPVLAQCLSKDPALRPTVDQLAAQLHDGRGEFADQLPETLLAEIGRRAAEVWQIVPQRMPAPLAEPVPGPQSGAPRAAGISRRALLTGGGAAALAAAGGGAWWRSRKEDSTGQGAKGPVQTRNLDPVWELGQNFGDTWGSGIGTPVAVAGEIRVAMGAVTYVVNPKNGLRKDDFLADGTPWQVVVSQGTEYRLDIARETAAKIPPAGISVWDLDQDYIRNTKAYLRGTNFETPGNQLLGVFGTVAYVAVGAGPPTKQAYGFRRNQVFTLRAVDVKSGEELWSRPLPERPDESRPLHFASATVTGGSLVTLQETRPGTVHVVVRSTRTGQVVWEQPYGDTDEDARAALRAPLAVGDGRIYLGGPRLRALRLTDGKQDWATPSGQAYGPPAFRSGAVYSVAEDAGLKALDAASGKAGWTELSTDDGSPSLGWAPVLGDRWAYYRNGVHVYAVDLRTHRVVRTFKTTATAFYADRQDDLVLGMGASALSAYPLK</sequence>
<dbReference type="InterPro" id="IPR011009">
    <property type="entry name" value="Kinase-like_dom_sf"/>
</dbReference>
<dbReference type="GO" id="GO:0004674">
    <property type="term" value="F:protein serine/threonine kinase activity"/>
    <property type="evidence" value="ECO:0007669"/>
    <property type="project" value="TreeGrafter"/>
</dbReference>
<evidence type="ECO:0000313" key="8">
    <source>
        <dbReference type="Proteomes" id="UP000516428"/>
    </source>
</evidence>
<dbReference type="InterPro" id="IPR002372">
    <property type="entry name" value="PQQ_rpt_dom"/>
</dbReference>
<proteinExistence type="predicted"/>
<dbReference type="InterPro" id="IPR015943">
    <property type="entry name" value="WD40/YVTN_repeat-like_dom_sf"/>
</dbReference>
<keyword evidence="3 7" id="KW-0418">Kinase</keyword>
<dbReference type="InterPro" id="IPR000719">
    <property type="entry name" value="Prot_kinase_dom"/>
</dbReference>
<evidence type="ECO:0000256" key="1">
    <source>
        <dbReference type="ARBA" id="ARBA00022679"/>
    </source>
</evidence>
<dbReference type="PROSITE" id="PS50011">
    <property type="entry name" value="PROTEIN_KINASE_DOM"/>
    <property type="match status" value="1"/>
</dbReference>
<accession>A0A7H1B4V3</accession>
<dbReference type="Gene3D" id="3.30.200.20">
    <property type="entry name" value="Phosphorylase Kinase, domain 1"/>
    <property type="match status" value="1"/>
</dbReference>
<evidence type="ECO:0000256" key="4">
    <source>
        <dbReference type="ARBA" id="ARBA00022840"/>
    </source>
</evidence>
<dbReference type="Gene3D" id="2.130.10.10">
    <property type="entry name" value="YVTN repeat-like/Quinoprotein amine dehydrogenase"/>
    <property type="match status" value="1"/>
</dbReference>
<dbReference type="InterPro" id="IPR017441">
    <property type="entry name" value="Protein_kinase_ATP_BS"/>
</dbReference>
<dbReference type="PANTHER" id="PTHR43289">
    <property type="entry name" value="MITOGEN-ACTIVATED PROTEIN KINASE KINASE KINASE 20-RELATED"/>
    <property type="match status" value="1"/>
</dbReference>
<evidence type="ECO:0000256" key="5">
    <source>
        <dbReference type="PROSITE-ProRule" id="PRU10141"/>
    </source>
</evidence>
<dbReference type="InterPro" id="IPR008271">
    <property type="entry name" value="Ser/Thr_kinase_AS"/>
</dbReference>
<feature type="domain" description="Protein kinase" evidence="6">
    <location>
        <begin position="16"/>
        <end position="268"/>
    </location>
</feature>
<keyword evidence="2 5" id="KW-0547">Nucleotide-binding</keyword>
<dbReference type="Pfam" id="PF13360">
    <property type="entry name" value="PQQ_2"/>
    <property type="match status" value="1"/>
</dbReference>
<name>A0A7H1B4V3_9ACTN</name>
<dbReference type="Gene3D" id="1.10.510.10">
    <property type="entry name" value="Transferase(Phosphotransferase) domain 1"/>
    <property type="match status" value="1"/>
</dbReference>
<evidence type="ECO:0000259" key="6">
    <source>
        <dbReference type="PROSITE" id="PS50011"/>
    </source>
</evidence>
<protein>
    <submittedName>
        <fullName evidence="7">Protein kinase</fullName>
    </submittedName>
</protein>
<reference evidence="7 8" key="1">
    <citation type="submission" date="2020-09" db="EMBL/GenBank/DDBJ databases">
        <title>A novel species.</title>
        <authorList>
            <person name="Gao J."/>
        </authorList>
    </citation>
    <scope>NUCLEOTIDE SEQUENCE [LARGE SCALE GENOMIC DNA]</scope>
    <source>
        <strain evidence="7 8">CRXT-Y-14</strain>
    </source>
</reference>
<dbReference type="PANTHER" id="PTHR43289:SF34">
    <property type="entry name" value="SERINE_THREONINE-PROTEIN KINASE YBDM-RELATED"/>
    <property type="match status" value="1"/>
</dbReference>
<dbReference type="RefSeq" id="WP_188336509.1">
    <property type="nucleotide sequence ID" value="NZ_CP061281.1"/>
</dbReference>
<dbReference type="PROSITE" id="PS00107">
    <property type="entry name" value="PROTEIN_KINASE_ATP"/>
    <property type="match status" value="1"/>
</dbReference>
<dbReference type="SMART" id="SM00220">
    <property type="entry name" value="S_TKc"/>
    <property type="match status" value="1"/>
</dbReference>
<dbReference type="GO" id="GO:0005524">
    <property type="term" value="F:ATP binding"/>
    <property type="evidence" value="ECO:0007669"/>
    <property type="project" value="UniProtKB-UniRule"/>
</dbReference>
<gene>
    <name evidence="7" type="ORF">IAG42_09050</name>
</gene>
<keyword evidence="4 5" id="KW-0067">ATP-binding</keyword>
<evidence type="ECO:0000256" key="2">
    <source>
        <dbReference type="ARBA" id="ARBA00022741"/>
    </source>
</evidence>